<dbReference type="AlphaFoldDB" id="A0A367G1W3"/>
<name>A0A367G1W3_9FIRM</name>
<dbReference type="Proteomes" id="UP000253208">
    <property type="component" value="Unassembled WGS sequence"/>
</dbReference>
<proteinExistence type="predicted"/>
<keyword evidence="1" id="KW-0812">Transmembrane</keyword>
<dbReference type="EMBL" id="PSQG01000010">
    <property type="protein sequence ID" value="RCH44014.1"/>
    <property type="molecule type" value="Genomic_DNA"/>
</dbReference>
<protein>
    <submittedName>
        <fullName evidence="2">Uncharacterized protein</fullName>
    </submittedName>
</protein>
<keyword evidence="1" id="KW-1133">Transmembrane helix</keyword>
<evidence type="ECO:0000256" key="1">
    <source>
        <dbReference type="SAM" id="Phobius"/>
    </source>
</evidence>
<gene>
    <name evidence="2" type="ORF">C4886_08450</name>
</gene>
<reference evidence="2 3" key="1">
    <citation type="submission" date="2018-02" db="EMBL/GenBank/DDBJ databases">
        <title>Complete genome sequencing of Faecalibacterium prausnitzii strains isolated from the human gut.</title>
        <authorList>
            <person name="Fitzgerald B.C."/>
            <person name="Shkoporov A.N."/>
            <person name="Ross P.R."/>
            <person name="Hill C."/>
        </authorList>
    </citation>
    <scope>NUCLEOTIDE SEQUENCE [LARGE SCALE GENOMIC DNA]</scope>
    <source>
        <strain evidence="2 3">APC942/31-1</strain>
    </source>
</reference>
<feature type="transmembrane region" description="Helical" evidence="1">
    <location>
        <begin position="12"/>
        <end position="28"/>
    </location>
</feature>
<evidence type="ECO:0000313" key="3">
    <source>
        <dbReference type="Proteomes" id="UP000253208"/>
    </source>
</evidence>
<keyword evidence="1" id="KW-0472">Membrane</keyword>
<sequence>MIGCGDCDCIHYRLLLMIFRLIALWGIITENGWSGNIMRGEVFWGIVEKYWVLNAWCDILKKECLCLRRKYKYPF</sequence>
<organism evidence="2 3">
    <name type="scientific">Blautia obeum</name>
    <dbReference type="NCBI Taxonomy" id="40520"/>
    <lineage>
        <taxon>Bacteria</taxon>
        <taxon>Bacillati</taxon>
        <taxon>Bacillota</taxon>
        <taxon>Clostridia</taxon>
        <taxon>Lachnospirales</taxon>
        <taxon>Lachnospiraceae</taxon>
        <taxon>Blautia</taxon>
    </lineage>
</organism>
<comment type="caution">
    <text evidence="2">The sequence shown here is derived from an EMBL/GenBank/DDBJ whole genome shotgun (WGS) entry which is preliminary data.</text>
</comment>
<accession>A0A367G1W3</accession>
<evidence type="ECO:0000313" key="2">
    <source>
        <dbReference type="EMBL" id="RCH44014.1"/>
    </source>
</evidence>